<keyword evidence="2" id="KW-0812">Transmembrane</keyword>
<feature type="compositionally biased region" description="Basic and acidic residues" evidence="1">
    <location>
        <begin position="89"/>
        <end position="103"/>
    </location>
</feature>
<keyword evidence="2" id="KW-0472">Membrane</keyword>
<feature type="transmembrane region" description="Helical" evidence="2">
    <location>
        <begin position="6"/>
        <end position="24"/>
    </location>
</feature>
<feature type="compositionally biased region" description="Polar residues" evidence="1">
    <location>
        <begin position="126"/>
        <end position="139"/>
    </location>
</feature>
<dbReference type="RefSeq" id="WP_380776813.1">
    <property type="nucleotide sequence ID" value="NZ_JBHUEO010000121.1"/>
</dbReference>
<sequence length="224" mass="24301">MKKLTGIIVSGLFVVFLAGLVLIINNSGANEKKDETEGNNPAAGKKIEAKNNLTEGNMETEDEEASANDGKSDPSKIESKNTIKPNNVKPKDKTVLEASRIEQKVAVQAQEKSDKTEEQDEKTKTMRNSFNNKVAQKTPTPEKPKSSATPQPTKPASKPAPQITKPTPQPTKPAPKPAPKPTSQPAHKPTPKSPTGDWYLDGEKESRKLDREVIVIDGGVLFDD</sequence>
<keyword evidence="4" id="KW-1185">Reference proteome</keyword>
<organism evidence="3 4">
    <name type="scientific">Siminovitchia sediminis</name>
    <dbReference type="NCBI Taxonomy" id="1274353"/>
    <lineage>
        <taxon>Bacteria</taxon>
        <taxon>Bacillati</taxon>
        <taxon>Bacillota</taxon>
        <taxon>Bacilli</taxon>
        <taxon>Bacillales</taxon>
        <taxon>Bacillaceae</taxon>
        <taxon>Siminovitchia</taxon>
    </lineage>
</organism>
<proteinExistence type="predicted"/>
<keyword evidence="2" id="KW-1133">Transmembrane helix</keyword>
<dbReference type="Proteomes" id="UP001597301">
    <property type="component" value="Unassembled WGS sequence"/>
</dbReference>
<evidence type="ECO:0000313" key="3">
    <source>
        <dbReference type="EMBL" id="MFD1708922.1"/>
    </source>
</evidence>
<gene>
    <name evidence="3" type="ORF">ACFSCZ_19855</name>
</gene>
<feature type="compositionally biased region" description="Basic and acidic residues" evidence="1">
    <location>
        <begin position="70"/>
        <end position="81"/>
    </location>
</feature>
<protein>
    <submittedName>
        <fullName evidence="3">Uncharacterized protein</fullName>
    </submittedName>
</protein>
<feature type="compositionally biased region" description="Pro residues" evidence="1">
    <location>
        <begin position="167"/>
        <end position="182"/>
    </location>
</feature>
<name>A0ABW4KM14_9BACI</name>
<reference evidence="4" key="1">
    <citation type="journal article" date="2019" name="Int. J. Syst. Evol. Microbiol.">
        <title>The Global Catalogue of Microorganisms (GCM) 10K type strain sequencing project: providing services to taxonomists for standard genome sequencing and annotation.</title>
        <authorList>
            <consortium name="The Broad Institute Genomics Platform"/>
            <consortium name="The Broad Institute Genome Sequencing Center for Infectious Disease"/>
            <person name="Wu L."/>
            <person name="Ma J."/>
        </authorList>
    </citation>
    <scope>NUCLEOTIDE SEQUENCE [LARGE SCALE GENOMIC DNA]</scope>
    <source>
        <strain evidence="4">CGMCC 1.12295</strain>
    </source>
</reference>
<accession>A0ABW4KM14</accession>
<evidence type="ECO:0000256" key="2">
    <source>
        <dbReference type="SAM" id="Phobius"/>
    </source>
</evidence>
<feature type="compositionally biased region" description="Basic and acidic residues" evidence="1">
    <location>
        <begin position="111"/>
        <end position="124"/>
    </location>
</feature>
<feature type="region of interest" description="Disordered" evidence="1">
    <location>
        <begin position="29"/>
        <end position="209"/>
    </location>
</feature>
<evidence type="ECO:0000313" key="4">
    <source>
        <dbReference type="Proteomes" id="UP001597301"/>
    </source>
</evidence>
<dbReference type="EMBL" id="JBHUEO010000121">
    <property type="protein sequence ID" value="MFD1708922.1"/>
    <property type="molecule type" value="Genomic_DNA"/>
</dbReference>
<comment type="caution">
    <text evidence="3">The sequence shown here is derived from an EMBL/GenBank/DDBJ whole genome shotgun (WGS) entry which is preliminary data.</text>
</comment>
<evidence type="ECO:0000256" key="1">
    <source>
        <dbReference type="SAM" id="MobiDB-lite"/>
    </source>
</evidence>